<reference evidence="2 3" key="1">
    <citation type="submission" date="2013-08" db="EMBL/GenBank/DDBJ databases">
        <authorList>
            <person name="Weinstock G."/>
            <person name="Sodergren E."/>
            <person name="Wylie T."/>
            <person name="Fulton L."/>
            <person name="Fulton R."/>
            <person name="Fronick C."/>
            <person name="O'Laughlin M."/>
            <person name="Godfrey J."/>
            <person name="Miner T."/>
            <person name="Herter B."/>
            <person name="Appelbaum E."/>
            <person name="Cordes M."/>
            <person name="Lek S."/>
            <person name="Wollam A."/>
            <person name="Pepin K.H."/>
            <person name="Palsikar V.B."/>
            <person name="Mitreva M."/>
            <person name="Wilson R.K."/>
        </authorList>
    </citation>
    <scope>NUCLEOTIDE SEQUENCE [LARGE SCALE GENOMIC DNA]</scope>
    <source>
        <strain evidence="2 3">ATCC BAA-474</strain>
    </source>
</reference>
<dbReference type="Proteomes" id="UP000017081">
    <property type="component" value="Unassembled WGS sequence"/>
</dbReference>
<dbReference type="AlphaFoldDB" id="U7VBH8"/>
<evidence type="ECO:0000313" key="2">
    <source>
        <dbReference type="EMBL" id="ERT68856.1"/>
    </source>
</evidence>
<comment type="caution">
    <text evidence="2">The sequence shown here is derived from an EMBL/GenBank/DDBJ whole genome shotgun (WGS) entry which is preliminary data.</text>
</comment>
<name>U7VBH8_9FUSO</name>
<accession>U7VBH8</accession>
<dbReference type="HOGENOM" id="CLU_145389_0_0_0"/>
<protein>
    <recommendedName>
        <fullName evidence="1">DUF2023 domain-containing protein</fullName>
    </recommendedName>
</protein>
<dbReference type="SUPFAM" id="SSF160448">
    <property type="entry name" value="PG1857-like"/>
    <property type="match status" value="1"/>
</dbReference>
<dbReference type="EMBL" id="AXZF01000044">
    <property type="protein sequence ID" value="ERT68856.1"/>
    <property type="molecule type" value="Genomic_DNA"/>
</dbReference>
<sequence length="111" mass="13202">MQVFIHHIYEFEKGIRNLILHTISEDLLSFVENRLNSKNISYKIYKIKNGRYNVFFGDASCINVIKKINKSNLSEYSPEEDFILGIMLGYDRKKQCDRYIQFKNKENIKVS</sequence>
<dbReference type="eggNOG" id="ENOG5032RXB">
    <property type="taxonomic scope" value="Bacteria"/>
</dbReference>
<feature type="domain" description="DUF2023" evidence="1">
    <location>
        <begin position="2"/>
        <end position="101"/>
    </location>
</feature>
<dbReference type="Pfam" id="PF09633">
    <property type="entry name" value="DUF2023"/>
    <property type="match status" value="1"/>
</dbReference>
<evidence type="ECO:0000313" key="3">
    <source>
        <dbReference type="Proteomes" id="UP000017081"/>
    </source>
</evidence>
<dbReference type="InterPro" id="IPR036780">
    <property type="entry name" value="PG1857-like_sf"/>
</dbReference>
<proteinExistence type="predicted"/>
<keyword evidence="3" id="KW-1185">Reference proteome</keyword>
<dbReference type="STRING" id="1319815.HMPREF0202_01261"/>
<dbReference type="InterPro" id="IPR018594">
    <property type="entry name" value="DUF2023"/>
</dbReference>
<evidence type="ECO:0000259" key="1">
    <source>
        <dbReference type="Pfam" id="PF09633"/>
    </source>
</evidence>
<dbReference type="Gene3D" id="3.30.2190.10">
    <property type="entry name" value="PG1857-like"/>
    <property type="match status" value="1"/>
</dbReference>
<dbReference type="RefSeq" id="WP_023050800.1">
    <property type="nucleotide sequence ID" value="NZ_CP173065.2"/>
</dbReference>
<dbReference type="PATRIC" id="fig|1319815.3.peg.1214"/>
<gene>
    <name evidence="2" type="ORF">HMPREF0202_01261</name>
</gene>
<organism evidence="2 3">
    <name type="scientific">Cetobacterium somerae ATCC BAA-474</name>
    <dbReference type="NCBI Taxonomy" id="1319815"/>
    <lineage>
        <taxon>Bacteria</taxon>
        <taxon>Fusobacteriati</taxon>
        <taxon>Fusobacteriota</taxon>
        <taxon>Fusobacteriia</taxon>
        <taxon>Fusobacteriales</taxon>
        <taxon>Fusobacteriaceae</taxon>
        <taxon>Cetobacterium</taxon>
    </lineage>
</organism>